<dbReference type="SMART" id="SM00382">
    <property type="entry name" value="AAA"/>
    <property type="match status" value="1"/>
</dbReference>
<dbReference type="InterPro" id="IPR003593">
    <property type="entry name" value="AAA+_ATPase"/>
</dbReference>
<evidence type="ECO:0000256" key="4">
    <source>
        <dbReference type="ARBA" id="ARBA00022741"/>
    </source>
</evidence>
<keyword evidence="5 8" id="KW-0067">ATP-binding</keyword>
<evidence type="ECO:0000256" key="1">
    <source>
        <dbReference type="ARBA" id="ARBA00004202"/>
    </source>
</evidence>
<dbReference type="Pfam" id="PF00005">
    <property type="entry name" value="ABC_tran"/>
    <property type="match status" value="1"/>
</dbReference>
<name>A0A6J4QWF3_9ACTN</name>
<feature type="domain" description="ABC transporter" evidence="7">
    <location>
        <begin position="5"/>
        <end position="231"/>
    </location>
</feature>
<evidence type="ECO:0000256" key="3">
    <source>
        <dbReference type="ARBA" id="ARBA00022448"/>
    </source>
</evidence>
<dbReference type="Gene3D" id="3.40.50.300">
    <property type="entry name" value="P-loop containing nucleotide triphosphate hydrolases"/>
    <property type="match status" value="1"/>
</dbReference>
<evidence type="ECO:0000256" key="2">
    <source>
        <dbReference type="ARBA" id="ARBA00005417"/>
    </source>
</evidence>
<dbReference type="EMBL" id="CADCVG010000074">
    <property type="protein sequence ID" value="CAA9457135.1"/>
    <property type="molecule type" value="Genomic_DNA"/>
</dbReference>
<accession>A0A6J4QWF3</accession>
<dbReference type="PROSITE" id="PS50893">
    <property type="entry name" value="ABC_TRANSPORTER_2"/>
    <property type="match status" value="1"/>
</dbReference>
<dbReference type="GO" id="GO:0046677">
    <property type="term" value="P:response to antibiotic"/>
    <property type="evidence" value="ECO:0007669"/>
    <property type="project" value="UniProtKB-KW"/>
</dbReference>
<dbReference type="InterPro" id="IPR003439">
    <property type="entry name" value="ABC_transporter-like_ATP-bd"/>
</dbReference>
<dbReference type="GO" id="GO:0005524">
    <property type="term" value="F:ATP binding"/>
    <property type="evidence" value="ECO:0007669"/>
    <property type="project" value="UniProtKB-KW"/>
</dbReference>
<gene>
    <name evidence="8" type="ORF">AVDCRST_MAG14-1691</name>
</gene>
<dbReference type="AlphaFoldDB" id="A0A6J4QWF3"/>
<dbReference type="SUPFAM" id="SSF52540">
    <property type="entry name" value="P-loop containing nucleoside triphosphate hydrolases"/>
    <property type="match status" value="1"/>
</dbReference>
<reference evidence="8" key="1">
    <citation type="submission" date="2020-02" db="EMBL/GenBank/DDBJ databases">
        <authorList>
            <person name="Meier V. D."/>
        </authorList>
    </citation>
    <scope>NUCLEOTIDE SEQUENCE</scope>
    <source>
        <strain evidence="8">AVDCRST_MAG14</strain>
    </source>
</reference>
<keyword evidence="6" id="KW-0046">Antibiotic resistance</keyword>
<dbReference type="PANTHER" id="PTHR42711">
    <property type="entry name" value="ABC TRANSPORTER ATP-BINDING PROTEIN"/>
    <property type="match status" value="1"/>
</dbReference>
<proteinExistence type="inferred from homology"/>
<dbReference type="InterPro" id="IPR027417">
    <property type="entry name" value="P-loop_NTPase"/>
</dbReference>
<sequence>MDVVIRTEGLTKSYGRRSRGIEDVNLEVNEGEVFGFLGPNGAGKTTTIRTLLNFLHPTSGRAEVFGMDSRRESVTIRERIGNLPGEFALEDRMTGERLLRFFARLRGVEDLGYAHELAGRLGADLRRPMRRLSRGNKQKIGLIQAMFHRPPLLILDEPTGGLDPLVREEFLEIIAETKAEGRTVFFSSHVLSEVERVSDRVGIIRDGRLVAVETTDALVNKSFHHVSLTFAEPVDAAPFVALPGVEDLKSDGASISFTLHDNLDEVIKLAARGKLVGMTYERPSLEEIFLAYYAHDEEGEGP</sequence>
<dbReference type="GO" id="GO:0005886">
    <property type="term" value="C:plasma membrane"/>
    <property type="evidence" value="ECO:0007669"/>
    <property type="project" value="UniProtKB-SubCell"/>
</dbReference>
<protein>
    <submittedName>
        <fullName evidence="8">Efflux ABC transporter, ATP-binding protein</fullName>
    </submittedName>
</protein>
<organism evidence="8">
    <name type="scientific">uncultured Rubrobacteraceae bacterium</name>
    <dbReference type="NCBI Taxonomy" id="349277"/>
    <lineage>
        <taxon>Bacteria</taxon>
        <taxon>Bacillati</taxon>
        <taxon>Actinomycetota</taxon>
        <taxon>Rubrobacteria</taxon>
        <taxon>Rubrobacterales</taxon>
        <taxon>Rubrobacteraceae</taxon>
        <taxon>environmental samples</taxon>
    </lineage>
</organism>
<keyword evidence="3" id="KW-0813">Transport</keyword>
<comment type="subcellular location">
    <subcellularLocation>
        <location evidence="1">Cell membrane</location>
        <topology evidence="1">Peripheral membrane protein</topology>
    </subcellularLocation>
</comment>
<evidence type="ECO:0000259" key="7">
    <source>
        <dbReference type="PROSITE" id="PS50893"/>
    </source>
</evidence>
<comment type="similarity">
    <text evidence="2">Belongs to the ABC transporter superfamily.</text>
</comment>
<keyword evidence="4" id="KW-0547">Nucleotide-binding</keyword>
<dbReference type="GO" id="GO:0016887">
    <property type="term" value="F:ATP hydrolysis activity"/>
    <property type="evidence" value="ECO:0007669"/>
    <property type="project" value="InterPro"/>
</dbReference>
<evidence type="ECO:0000256" key="6">
    <source>
        <dbReference type="ARBA" id="ARBA00023251"/>
    </source>
</evidence>
<evidence type="ECO:0000256" key="5">
    <source>
        <dbReference type="ARBA" id="ARBA00022840"/>
    </source>
</evidence>
<evidence type="ECO:0000313" key="8">
    <source>
        <dbReference type="EMBL" id="CAA9457135.1"/>
    </source>
</evidence>
<dbReference type="CDD" id="cd03230">
    <property type="entry name" value="ABC_DR_subfamily_A"/>
    <property type="match status" value="1"/>
</dbReference>
<dbReference type="PANTHER" id="PTHR42711:SF5">
    <property type="entry name" value="ABC TRANSPORTER ATP-BINDING PROTEIN NATA"/>
    <property type="match status" value="1"/>
</dbReference>
<dbReference type="InterPro" id="IPR050763">
    <property type="entry name" value="ABC_transporter_ATP-binding"/>
</dbReference>